<dbReference type="AlphaFoldDB" id="A0A9J5W6W1"/>
<evidence type="ECO:0000313" key="2">
    <source>
        <dbReference type="EMBL" id="KAG5571371.1"/>
    </source>
</evidence>
<keyword evidence="3" id="KW-1185">Reference proteome</keyword>
<name>A0A9J5W6W1_SOLCO</name>
<proteinExistence type="predicted"/>
<accession>A0A9J5W6W1</accession>
<reference evidence="2 3" key="1">
    <citation type="submission" date="2020-09" db="EMBL/GenBank/DDBJ databases">
        <title>De no assembly of potato wild relative species, Solanum commersonii.</title>
        <authorList>
            <person name="Cho K."/>
        </authorList>
    </citation>
    <scope>NUCLEOTIDE SEQUENCE [LARGE SCALE GENOMIC DNA]</scope>
    <source>
        <strain evidence="2">LZ3.2</strain>
        <tissue evidence="2">Leaf</tissue>
    </source>
</reference>
<gene>
    <name evidence="2" type="ORF">H5410_061137</name>
</gene>
<dbReference type="EMBL" id="JACXVP010000012">
    <property type="protein sequence ID" value="KAG5571371.1"/>
    <property type="molecule type" value="Genomic_DNA"/>
</dbReference>
<feature type="compositionally biased region" description="Polar residues" evidence="1">
    <location>
        <begin position="32"/>
        <end position="55"/>
    </location>
</feature>
<protein>
    <submittedName>
        <fullName evidence="2">Uncharacterized protein</fullName>
    </submittedName>
</protein>
<sequence>MTQSTRCLRLVQDGDELHQRTNHRVDRRFRLTTPNDPQQNESIKTINTTCSRERS</sequence>
<evidence type="ECO:0000256" key="1">
    <source>
        <dbReference type="SAM" id="MobiDB-lite"/>
    </source>
</evidence>
<comment type="caution">
    <text evidence="2">The sequence shown here is derived from an EMBL/GenBank/DDBJ whole genome shotgun (WGS) entry which is preliminary data.</text>
</comment>
<feature type="region of interest" description="Disordered" evidence="1">
    <location>
        <begin position="31"/>
        <end position="55"/>
    </location>
</feature>
<dbReference type="Proteomes" id="UP000824120">
    <property type="component" value="Chromosome 12"/>
</dbReference>
<organism evidence="2 3">
    <name type="scientific">Solanum commersonii</name>
    <name type="common">Commerson's wild potato</name>
    <name type="synonym">Commerson's nightshade</name>
    <dbReference type="NCBI Taxonomy" id="4109"/>
    <lineage>
        <taxon>Eukaryota</taxon>
        <taxon>Viridiplantae</taxon>
        <taxon>Streptophyta</taxon>
        <taxon>Embryophyta</taxon>
        <taxon>Tracheophyta</taxon>
        <taxon>Spermatophyta</taxon>
        <taxon>Magnoliopsida</taxon>
        <taxon>eudicotyledons</taxon>
        <taxon>Gunneridae</taxon>
        <taxon>Pentapetalae</taxon>
        <taxon>asterids</taxon>
        <taxon>lamiids</taxon>
        <taxon>Solanales</taxon>
        <taxon>Solanaceae</taxon>
        <taxon>Solanoideae</taxon>
        <taxon>Solaneae</taxon>
        <taxon>Solanum</taxon>
    </lineage>
</organism>
<evidence type="ECO:0000313" key="3">
    <source>
        <dbReference type="Proteomes" id="UP000824120"/>
    </source>
</evidence>